<dbReference type="GeneID" id="87614789"/>
<keyword evidence="2" id="KW-1185">Reference proteome</keyword>
<comment type="caution">
    <text evidence="1">The sequence shown here is derived from an EMBL/GenBank/DDBJ whole genome shotgun (WGS) entry which is preliminary data.</text>
</comment>
<dbReference type="EMBL" id="BJMH01000001">
    <property type="protein sequence ID" value="GEB30546.1"/>
    <property type="molecule type" value="Genomic_DNA"/>
</dbReference>
<dbReference type="RefSeq" id="WP_122962834.1">
    <property type="nucleotide sequence ID" value="NZ_BJMH01000001.1"/>
</dbReference>
<name>A0A4Y3PFA1_BREPA</name>
<evidence type="ECO:0000313" key="1">
    <source>
        <dbReference type="EMBL" id="GEB30546.1"/>
    </source>
</evidence>
<organism evidence="1 2">
    <name type="scientific">Brevibacillus parabrevis</name>
    <dbReference type="NCBI Taxonomy" id="54914"/>
    <lineage>
        <taxon>Bacteria</taxon>
        <taxon>Bacillati</taxon>
        <taxon>Bacillota</taxon>
        <taxon>Bacilli</taxon>
        <taxon>Bacillales</taxon>
        <taxon>Paenibacillaceae</taxon>
        <taxon>Brevibacillus</taxon>
    </lineage>
</organism>
<dbReference type="Proteomes" id="UP000316882">
    <property type="component" value="Unassembled WGS sequence"/>
</dbReference>
<gene>
    <name evidence="1" type="ORF">BPA01_01260</name>
</gene>
<protein>
    <submittedName>
        <fullName evidence="1">Uncharacterized protein</fullName>
    </submittedName>
</protein>
<dbReference type="AlphaFoldDB" id="A0A4Y3PFA1"/>
<reference evidence="1 2" key="1">
    <citation type="submission" date="2019-06" db="EMBL/GenBank/DDBJ databases">
        <title>Whole genome shotgun sequence of Brevibacillus parabrevis NBRC 12334.</title>
        <authorList>
            <person name="Hosoyama A."/>
            <person name="Uohara A."/>
            <person name="Ohji S."/>
            <person name="Ichikawa N."/>
        </authorList>
    </citation>
    <scope>NUCLEOTIDE SEQUENCE [LARGE SCALE GENOMIC DNA]</scope>
    <source>
        <strain evidence="1 2">NBRC 12334</strain>
    </source>
</reference>
<sequence>MRKIILVFLIIIAVVLGLLARDLYNYNSATEALKKIKVEYEEDGTTINERDKISINLKISGVPQTGETKIIIHADNRYLELAPESFKQAEGVSFEGMKGGYEESVFSVSHDVEIRLTYWKKGNNSAPLTSVYSSFVTEVDNYILSDTILFSDMYPFSY</sequence>
<accession>A0A4Y3PFA1</accession>
<evidence type="ECO:0000313" key="2">
    <source>
        <dbReference type="Proteomes" id="UP000316882"/>
    </source>
</evidence>
<proteinExistence type="predicted"/>